<reference evidence="5" key="2">
    <citation type="submission" date="2022-06" db="UniProtKB">
        <authorList>
            <consortium name="EnsemblMetazoa"/>
        </authorList>
    </citation>
    <scope>IDENTIFICATION</scope>
    <source>
        <strain evidence="5">PS312</strain>
    </source>
</reference>
<dbReference type="GO" id="GO:0016020">
    <property type="term" value="C:membrane"/>
    <property type="evidence" value="ECO:0007669"/>
    <property type="project" value="UniProtKB-SubCell"/>
</dbReference>
<sequence>MNLEQTALQLSNSAFLKFTMSFHIVAASTGIIFLSIVQWNRKLFAPIRNLSQFNQASRAQVAYSANGFSYFLDFFDVLFNAFQLLDNHACSSCYEVRGEQQQSVPSDILVRAPYCMSLRTPLLLSCYGSIFSQLAMAAERYRASSNLANYESTGRAVGHLLNAIHILATALIWVVHMTFYGTERVSAHCTMITPEGGTVHTSIPMITIVCEIVTITTFKRLLTRNSRLHNNTATGLTLSERYQLSENIRMLNLLLPTIWSHTSIGIIATLIYFALMLIFPAPEMYPLIETKQDSQNEFPPQESVSLLYLQGIFMPLIFIYRSRKENMRVQRIRSINTMQSAMLASYHAKAFMEG</sequence>
<dbReference type="OrthoDB" id="5857479at2759"/>
<dbReference type="Gene3D" id="1.20.1070.10">
    <property type="entry name" value="Rhodopsin 7-helix transmembrane proteins"/>
    <property type="match status" value="1"/>
</dbReference>
<name>A0A2A6CMV7_PRIPA</name>
<gene>
    <name evidence="5" type="primary">WBGene00112837</name>
</gene>
<comment type="subcellular location">
    <subcellularLocation>
        <location evidence="1">Membrane</location>
        <topology evidence="1">Multi-pass membrane protein</topology>
    </subcellularLocation>
</comment>
<dbReference type="PANTHER" id="PTHR46561">
    <property type="entry name" value="SERPENTINE RECEPTOR, CLASS AB (CLASS A-LIKE)-RELATED"/>
    <property type="match status" value="1"/>
</dbReference>
<dbReference type="InterPro" id="IPR019408">
    <property type="entry name" value="7TM_GPCR_serpentine_rcpt_Srab"/>
</dbReference>
<keyword evidence="2" id="KW-0812">Transmembrane</keyword>
<keyword evidence="4" id="KW-0472">Membrane</keyword>
<protein>
    <submittedName>
        <fullName evidence="5">G protein-coupled receptor</fullName>
    </submittedName>
</protein>
<evidence type="ECO:0000256" key="3">
    <source>
        <dbReference type="ARBA" id="ARBA00022989"/>
    </source>
</evidence>
<dbReference type="PANTHER" id="PTHR46561:SF11">
    <property type="entry name" value="SERPENTINE RECEPTOR CLASS ALPHA_BETA-14"/>
    <property type="match status" value="1"/>
</dbReference>
<evidence type="ECO:0000256" key="1">
    <source>
        <dbReference type="ARBA" id="ARBA00004141"/>
    </source>
</evidence>
<organism evidence="5 6">
    <name type="scientific">Pristionchus pacificus</name>
    <name type="common">Parasitic nematode worm</name>
    <dbReference type="NCBI Taxonomy" id="54126"/>
    <lineage>
        <taxon>Eukaryota</taxon>
        <taxon>Metazoa</taxon>
        <taxon>Ecdysozoa</taxon>
        <taxon>Nematoda</taxon>
        <taxon>Chromadorea</taxon>
        <taxon>Rhabditida</taxon>
        <taxon>Rhabditina</taxon>
        <taxon>Diplogasteromorpha</taxon>
        <taxon>Diplogasteroidea</taxon>
        <taxon>Neodiplogasteridae</taxon>
        <taxon>Pristionchus</taxon>
    </lineage>
</organism>
<accession>A0A2A6CMV7</accession>
<dbReference type="EnsemblMetazoa" id="PPA23283.1">
    <property type="protein sequence ID" value="PPA23283.1"/>
    <property type="gene ID" value="WBGene00112837"/>
</dbReference>
<accession>A0A8R1UG56</accession>
<dbReference type="AlphaFoldDB" id="A0A2A6CMV7"/>
<evidence type="ECO:0000256" key="4">
    <source>
        <dbReference type="ARBA" id="ARBA00023136"/>
    </source>
</evidence>
<reference evidence="6" key="1">
    <citation type="journal article" date="2008" name="Nat. Genet.">
        <title>The Pristionchus pacificus genome provides a unique perspective on nematode lifestyle and parasitism.</title>
        <authorList>
            <person name="Dieterich C."/>
            <person name="Clifton S.W."/>
            <person name="Schuster L.N."/>
            <person name="Chinwalla A."/>
            <person name="Delehaunty K."/>
            <person name="Dinkelacker I."/>
            <person name="Fulton L."/>
            <person name="Fulton R."/>
            <person name="Godfrey J."/>
            <person name="Minx P."/>
            <person name="Mitreva M."/>
            <person name="Roeseler W."/>
            <person name="Tian H."/>
            <person name="Witte H."/>
            <person name="Yang S.P."/>
            <person name="Wilson R.K."/>
            <person name="Sommer R.J."/>
        </authorList>
    </citation>
    <scope>NUCLEOTIDE SEQUENCE [LARGE SCALE GENOMIC DNA]</scope>
    <source>
        <strain evidence="6">PS312</strain>
    </source>
</reference>
<evidence type="ECO:0000313" key="6">
    <source>
        <dbReference type="Proteomes" id="UP000005239"/>
    </source>
</evidence>
<dbReference type="Proteomes" id="UP000005239">
    <property type="component" value="Unassembled WGS sequence"/>
</dbReference>
<proteinExistence type="predicted"/>
<keyword evidence="3" id="KW-1133">Transmembrane helix</keyword>
<evidence type="ECO:0000256" key="2">
    <source>
        <dbReference type="ARBA" id="ARBA00022692"/>
    </source>
</evidence>
<dbReference type="InterPro" id="IPR053286">
    <property type="entry name" value="Nematode_rcpt-like_srab"/>
</dbReference>
<keyword evidence="6" id="KW-1185">Reference proteome</keyword>
<dbReference type="Pfam" id="PF10292">
    <property type="entry name" value="7TM_GPCR_Srab"/>
    <property type="match status" value="1"/>
</dbReference>
<evidence type="ECO:0000313" key="5">
    <source>
        <dbReference type="EnsemblMetazoa" id="PPA23283.1"/>
    </source>
</evidence>